<reference evidence="3 4" key="1">
    <citation type="submission" date="2019-07" db="EMBL/GenBank/DDBJ databases">
        <title>Genomes of Cafeteria roenbergensis.</title>
        <authorList>
            <person name="Fischer M.G."/>
            <person name="Hackl T."/>
            <person name="Roman M."/>
        </authorList>
    </citation>
    <scope>NUCLEOTIDE SEQUENCE [LARGE SCALE GENOMIC DNA]</scope>
    <source>
        <strain evidence="3 4">RCC970-E3</strain>
    </source>
</reference>
<sequence length="357" mass="37449">MQRLDGTAFCHCFGTRGVLWCAHLVRAREEAAYLYNKSHGLAYVASLRLQLIHAATIIAAVITNLGDLAHAPVRVLVYFLATLACFAGPCLEARAIESGAPRSVLLLISAISMMVQALGPTLGTSLQMGVYDGVALDWDDPTRNLVMILTGLGIGSGAILRVLAFNVWVFEGEALALVTIASAFNSVSVLTLSKASAPQGIDNSFFYGLNFVHHFAAAILGILLARTSRWSFAVSWRSARRGALAVPAVPFWFVRGGAVPRGFVSLDPGRAASVRSVEPRGGEAVESATLDDGSTNYSSGGPLAAQSAHILSSMAASDDSDDNGAPNGIYFEGSRAPGTPPSTRSPAPRVSTMTALA</sequence>
<evidence type="ECO:0000256" key="1">
    <source>
        <dbReference type="SAM" id="MobiDB-lite"/>
    </source>
</evidence>
<feature type="transmembrane region" description="Helical" evidence="2">
    <location>
        <begin position="174"/>
        <end position="193"/>
    </location>
</feature>
<feature type="transmembrane region" description="Helical" evidence="2">
    <location>
        <begin position="146"/>
        <end position="167"/>
    </location>
</feature>
<keyword evidence="2" id="KW-0812">Transmembrane</keyword>
<feature type="transmembrane region" description="Helical" evidence="2">
    <location>
        <begin position="205"/>
        <end position="225"/>
    </location>
</feature>
<feature type="compositionally biased region" description="Polar residues" evidence="1">
    <location>
        <begin position="341"/>
        <end position="357"/>
    </location>
</feature>
<protein>
    <submittedName>
        <fullName evidence="3">Uncharacterized protein</fullName>
    </submittedName>
</protein>
<feature type="transmembrane region" description="Helical" evidence="2">
    <location>
        <begin position="75"/>
        <end position="92"/>
    </location>
</feature>
<feature type="region of interest" description="Disordered" evidence="1">
    <location>
        <begin position="314"/>
        <end position="357"/>
    </location>
</feature>
<evidence type="ECO:0000256" key="2">
    <source>
        <dbReference type="SAM" id="Phobius"/>
    </source>
</evidence>
<evidence type="ECO:0000313" key="3">
    <source>
        <dbReference type="EMBL" id="KAA0165220.1"/>
    </source>
</evidence>
<name>A0A5A8DML6_CAFRO</name>
<feature type="transmembrane region" description="Helical" evidence="2">
    <location>
        <begin position="104"/>
        <end position="126"/>
    </location>
</feature>
<organism evidence="3 4">
    <name type="scientific">Cafeteria roenbergensis</name>
    <name type="common">Marine flagellate</name>
    <dbReference type="NCBI Taxonomy" id="33653"/>
    <lineage>
        <taxon>Eukaryota</taxon>
        <taxon>Sar</taxon>
        <taxon>Stramenopiles</taxon>
        <taxon>Bigyra</taxon>
        <taxon>Opalozoa</taxon>
        <taxon>Bicosoecida</taxon>
        <taxon>Cafeteriaceae</taxon>
        <taxon>Cafeteria</taxon>
    </lineage>
</organism>
<feature type="transmembrane region" description="Helical" evidence="2">
    <location>
        <begin position="41"/>
        <end position="63"/>
    </location>
</feature>
<proteinExistence type="predicted"/>
<accession>A0A5A8DML6</accession>
<feature type="region of interest" description="Disordered" evidence="1">
    <location>
        <begin position="275"/>
        <end position="298"/>
    </location>
</feature>
<comment type="caution">
    <text evidence="3">The sequence shown here is derived from an EMBL/GenBank/DDBJ whole genome shotgun (WGS) entry which is preliminary data.</text>
</comment>
<evidence type="ECO:0000313" key="4">
    <source>
        <dbReference type="Proteomes" id="UP000324907"/>
    </source>
</evidence>
<dbReference type="Proteomes" id="UP000324907">
    <property type="component" value="Unassembled WGS sequence"/>
</dbReference>
<keyword evidence="2" id="KW-1133">Transmembrane helix</keyword>
<keyword evidence="2" id="KW-0472">Membrane</keyword>
<dbReference type="EMBL" id="VLTL01000048">
    <property type="protein sequence ID" value="KAA0165220.1"/>
    <property type="molecule type" value="Genomic_DNA"/>
</dbReference>
<gene>
    <name evidence="3" type="ORF">FNF28_03501</name>
</gene>
<dbReference type="AlphaFoldDB" id="A0A5A8DML6"/>